<feature type="domain" description="DUF2357" evidence="1">
    <location>
        <begin position="121"/>
        <end position="313"/>
    </location>
</feature>
<dbReference type="RefSeq" id="WP_108850440.1">
    <property type="nucleotide sequence ID" value="NZ_AP019697.1"/>
</dbReference>
<dbReference type="EMBL" id="AP019697">
    <property type="protein sequence ID" value="BBK25930.1"/>
    <property type="molecule type" value="Genomic_DNA"/>
</dbReference>
<evidence type="ECO:0000313" key="2">
    <source>
        <dbReference type="EMBL" id="BBK25930.1"/>
    </source>
</evidence>
<keyword evidence="3" id="KW-1185">Reference proteome</keyword>
<dbReference type="InterPro" id="IPR007505">
    <property type="entry name" value="PDDEXK_7"/>
</dbReference>
<gene>
    <name evidence="2" type="ORF">Dia5BBH33_18650</name>
</gene>
<organism evidence="2 3">
    <name type="scientific">Dialister hominis</name>
    <dbReference type="NCBI Taxonomy" id="2582419"/>
    <lineage>
        <taxon>Bacteria</taxon>
        <taxon>Bacillati</taxon>
        <taxon>Bacillota</taxon>
        <taxon>Negativicutes</taxon>
        <taxon>Veillonellales</taxon>
        <taxon>Veillonellaceae</taxon>
        <taxon>Dialister</taxon>
    </lineage>
</organism>
<protein>
    <recommendedName>
        <fullName evidence="1">DUF2357 domain-containing protein</fullName>
    </recommendedName>
</protein>
<dbReference type="Pfam" id="PF09823">
    <property type="entry name" value="DUF2357"/>
    <property type="match status" value="1"/>
</dbReference>
<dbReference type="Proteomes" id="UP000320585">
    <property type="component" value="Chromosome"/>
</dbReference>
<dbReference type="AlphaFoldDB" id="A0A8D5A6X7"/>
<dbReference type="KEGG" id="dho:Dia5BBH33_18650"/>
<dbReference type="Pfam" id="PF04411">
    <property type="entry name" value="PDDEXK_7"/>
    <property type="match status" value="1"/>
</dbReference>
<dbReference type="OrthoDB" id="1632997at2"/>
<proteinExistence type="predicted"/>
<reference evidence="3" key="1">
    <citation type="submission" date="2019-05" db="EMBL/GenBank/DDBJ databases">
        <title>Complete genome sequencing of Dialister sp. strain 5BBH33.</title>
        <authorList>
            <person name="Sakamoto M."/>
            <person name="Murakami T."/>
            <person name="Mori H."/>
        </authorList>
    </citation>
    <scope>NUCLEOTIDE SEQUENCE [LARGE SCALE GENOMIC DNA]</scope>
    <source>
        <strain evidence="3">5BBH33</strain>
    </source>
</reference>
<name>A0A8D5A6X7_9FIRM</name>
<evidence type="ECO:0000313" key="3">
    <source>
        <dbReference type="Proteomes" id="UP000320585"/>
    </source>
</evidence>
<dbReference type="GeneID" id="92717077"/>
<accession>A0A8D5A6X7</accession>
<evidence type="ECO:0000259" key="1">
    <source>
        <dbReference type="Pfam" id="PF09823"/>
    </source>
</evidence>
<sequence length="578" mass="67849">MITRSKLPFSLTFETKKEGIISATRFTIDPDRLTGHFPAALALTENQDIFLRFEAPAGFRFTMDGLDIVTLPGQERESEQTYILPEGKKDILLFAGQDFPLVPGYYVMTVEGAGRAWYGILEINPRYMEKQSWQEMRDELVEEIKTLSFDFMKRNIHISRQLEGALGVNTEMLLRFYTIRDESPVVLNVLDELARTANSRLALRMKHVRTLGDRRTEPHIRPQHFHDRAGAPTTPALYTEMTWDVAENRFAKALLMKLDQNLFTFIKEIDGHVERLEDRQREIARFSRDREYRMGVKALSQFIDYRKRATLLRQSIRRVTLAPWYEETKGEMPETMPMAVFRDPRYSVLYRLYKNLENPFSSLDVSSFYQFQWKRTDKLYEMWGFLRFIKALMAKGWELEDGVEVLKEEGKYRLASLESGTEIRLKRENAEIRLVYDGIVPGNSADTSRDKAPLYTNNSHRQPDLRMDYYKEGLYYGSLVADFKYRDVLFLWQDENRSYSIRKQFNAYRDMNTRFYRDMTEAASLRDSRPVKEVWAVFPKEIPGRSDADYSLRFIPLAPGLPGNEELPDLLEKYIESI</sequence>
<dbReference type="InterPro" id="IPR018633">
    <property type="entry name" value="DUF2357"/>
</dbReference>